<geneLocation type="plasmid" evidence="2">
    <name>pR1SE</name>
</geneLocation>
<accession>A0A218KRU2</accession>
<geneLocation type="plasmid" evidence="3">
    <name>pR1SE2</name>
</geneLocation>
<dbReference type="AlphaFoldDB" id="A0A218KRU2"/>
<dbReference type="RefSeq" id="WP_088901253.1">
    <property type="nucleotide sequence ID" value="NZ_JAJNEG010000027.1"/>
</dbReference>
<evidence type="ECO:0000256" key="1">
    <source>
        <dbReference type="ARBA" id="ARBA00022649"/>
    </source>
</evidence>
<keyword evidence="1" id="KW-1277">Toxin-antitoxin system</keyword>
<dbReference type="OrthoDB" id="258366at2157"/>
<sequence length="110" mass="12991">MPRSPSKLRILPEAATDIEEIQQRDPEGATRILKKIDDWKDQIQWGRVPQEHLTYLSGSTAYNFYRQRIGNSRYRVVYEISDDLMTAVAVFPKDDNAYDLDDYRSRLDRH</sequence>
<dbReference type="EMBL" id="KX687704">
    <property type="protein sequence ID" value="AQM75267.1"/>
    <property type="molecule type" value="Genomic_DNA"/>
</dbReference>
<dbReference type="Gene3D" id="3.30.2310.20">
    <property type="entry name" value="RelE-like"/>
    <property type="match status" value="1"/>
</dbReference>
<dbReference type="InterPro" id="IPR035093">
    <property type="entry name" value="RelE/ParE_toxin_dom_sf"/>
</dbReference>
<dbReference type="Pfam" id="PF05016">
    <property type="entry name" value="ParE_toxin"/>
    <property type="match status" value="1"/>
</dbReference>
<reference evidence="3" key="1">
    <citation type="submission" date="2016-09" db="EMBL/GenBank/DDBJ databases">
        <title>A plasmid goes viral.</title>
        <authorList>
            <person name="Erdmann S."/>
            <person name="Tschitschko B."/>
            <person name="Cavicchioli R."/>
        </authorList>
    </citation>
    <scope>NUCLEOTIDE SEQUENCE</scope>
    <source>
        <strain evidence="3">HLS1</strain>
        <plasmid evidence="3">pR1SE2</plasmid>
    </source>
</reference>
<dbReference type="SUPFAM" id="SSF143011">
    <property type="entry name" value="RelE-like"/>
    <property type="match status" value="1"/>
</dbReference>
<name>A0A218KRU2_9EURY</name>
<dbReference type="InterPro" id="IPR007712">
    <property type="entry name" value="RelE/ParE_toxin"/>
</dbReference>
<proteinExistence type="predicted"/>
<dbReference type="EMBL" id="KX906370">
    <property type="protein sequence ID" value="ASK38238.1"/>
    <property type="molecule type" value="Genomic_DNA"/>
</dbReference>
<evidence type="ECO:0000313" key="3">
    <source>
        <dbReference type="EMBL" id="ASK38238.1"/>
    </source>
</evidence>
<evidence type="ECO:0000313" key="2">
    <source>
        <dbReference type="EMBL" id="AQM75267.1"/>
    </source>
</evidence>
<protein>
    <submittedName>
        <fullName evidence="2">RelE like protein</fullName>
    </submittedName>
</protein>
<organism evidence="2">
    <name type="scientific">Halorubrum lacusprofundi</name>
    <dbReference type="NCBI Taxonomy" id="2247"/>
    <lineage>
        <taxon>Archaea</taxon>
        <taxon>Methanobacteriati</taxon>
        <taxon>Methanobacteriota</taxon>
        <taxon>Stenosarchaea group</taxon>
        <taxon>Halobacteria</taxon>
        <taxon>Halobacteriales</taxon>
        <taxon>Haloferacaceae</taxon>
        <taxon>Halorubrum</taxon>
    </lineage>
</organism>
<reference evidence="2" key="2">
    <citation type="journal article" date="2017" name="Nat. Microbiol.">
        <title>A plasmid from an Antarctic haloarchaeon uses specialized membrane vesicles to disseminate and infect plasmid-free cells.</title>
        <authorList>
            <person name="Erdmann S."/>
            <person name="Tschitschko B."/>
            <person name="Zhong L."/>
            <person name="Raftery M.J."/>
            <person name="Cavicchioli R."/>
        </authorList>
    </citation>
    <scope>NUCLEOTIDE SEQUENCE</scope>
    <source>
        <strain evidence="2">R1S1</strain>
        <plasmid evidence="2">pR1SE</plasmid>
    </source>
</reference>
<keyword evidence="2" id="KW-0614">Plasmid</keyword>